<organism evidence="3 4">
    <name type="scientific">Coprinopsis marcescibilis</name>
    <name type="common">Agaric fungus</name>
    <name type="synonym">Psathyrella marcescibilis</name>
    <dbReference type="NCBI Taxonomy" id="230819"/>
    <lineage>
        <taxon>Eukaryota</taxon>
        <taxon>Fungi</taxon>
        <taxon>Dikarya</taxon>
        <taxon>Basidiomycota</taxon>
        <taxon>Agaricomycotina</taxon>
        <taxon>Agaricomycetes</taxon>
        <taxon>Agaricomycetidae</taxon>
        <taxon>Agaricales</taxon>
        <taxon>Agaricineae</taxon>
        <taxon>Psathyrellaceae</taxon>
        <taxon>Coprinopsis</taxon>
    </lineage>
</organism>
<dbReference type="EMBL" id="ML210247">
    <property type="protein sequence ID" value="TFK22203.1"/>
    <property type="molecule type" value="Genomic_DNA"/>
</dbReference>
<dbReference type="PANTHER" id="PTHR32226">
    <property type="entry name" value="TELO2-INTERACTING PROTEIN 2"/>
    <property type="match status" value="1"/>
</dbReference>
<comment type="similarity">
    <text evidence="1">Belongs to the TTI2 family.</text>
</comment>
<evidence type="ECO:0000256" key="1">
    <source>
        <dbReference type="ARBA" id="ARBA00034736"/>
    </source>
</evidence>
<sequence>MSVPARPQLSSLLESLKIPVEFLRYDEIELEQRQRLERWKIAAIENLQQLKRIVKGNAVDSGESLRVVDRADIILATAPFAWSLESLDLQAKGCVFEEERKVLHRECSWILTESQTIAHDIIAILNTQDQLVLKQILSDAIKPAFLSSNPHPSINSQTGKSLQPSQILRPPQQGGFSSVTQDFYESEGQRWKTWVGLGAILYCCVSNLQESTYEGVWHLVIPPLMTYLDDYQAPYKLWGLIIADAMLKRVPPSLLWKTGIDGLLRSSFNKALAHQELPHGPPVLRLAIKQSITLIVLTTQEGSHERFDQLCTLLGEGIITGIWTYAFDKPEIVQATLCALPDLVRVLDVGCVRFLRMLIPQIVQPLVLPSATPLIPGIPSIDPPQLQLQISSLKVLIPLIDVCAPRISGWRLNILDGLVRCWVSMLVDRSNGFVLNSTKTPREPDSDDEDQDDGDSVPSTQNTGGSLDGDTRNDLLELKGLLQTSCLKLSDACPSMKAEYERLLETDPRAFAEFFELVK</sequence>
<dbReference type="AlphaFoldDB" id="A0A5C3KQX4"/>
<evidence type="ECO:0000256" key="2">
    <source>
        <dbReference type="SAM" id="MobiDB-lite"/>
    </source>
</evidence>
<evidence type="ECO:0000313" key="4">
    <source>
        <dbReference type="Proteomes" id="UP000307440"/>
    </source>
</evidence>
<feature type="compositionally biased region" description="Acidic residues" evidence="2">
    <location>
        <begin position="445"/>
        <end position="455"/>
    </location>
</feature>
<dbReference type="Pfam" id="PF10521">
    <property type="entry name" value="Tti2"/>
    <property type="match status" value="1"/>
</dbReference>
<evidence type="ECO:0000313" key="3">
    <source>
        <dbReference type="EMBL" id="TFK22203.1"/>
    </source>
</evidence>
<dbReference type="GO" id="GO:0005829">
    <property type="term" value="C:cytosol"/>
    <property type="evidence" value="ECO:0007669"/>
    <property type="project" value="TreeGrafter"/>
</dbReference>
<reference evidence="3 4" key="1">
    <citation type="journal article" date="2019" name="Nat. Ecol. Evol.">
        <title>Megaphylogeny resolves global patterns of mushroom evolution.</title>
        <authorList>
            <person name="Varga T."/>
            <person name="Krizsan K."/>
            <person name="Foldi C."/>
            <person name="Dima B."/>
            <person name="Sanchez-Garcia M."/>
            <person name="Sanchez-Ramirez S."/>
            <person name="Szollosi G.J."/>
            <person name="Szarkandi J.G."/>
            <person name="Papp V."/>
            <person name="Albert L."/>
            <person name="Andreopoulos W."/>
            <person name="Angelini C."/>
            <person name="Antonin V."/>
            <person name="Barry K.W."/>
            <person name="Bougher N.L."/>
            <person name="Buchanan P."/>
            <person name="Buyck B."/>
            <person name="Bense V."/>
            <person name="Catcheside P."/>
            <person name="Chovatia M."/>
            <person name="Cooper J."/>
            <person name="Damon W."/>
            <person name="Desjardin D."/>
            <person name="Finy P."/>
            <person name="Geml J."/>
            <person name="Haridas S."/>
            <person name="Hughes K."/>
            <person name="Justo A."/>
            <person name="Karasinski D."/>
            <person name="Kautmanova I."/>
            <person name="Kiss B."/>
            <person name="Kocsube S."/>
            <person name="Kotiranta H."/>
            <person name="LaButti K.M."/>
            <person name="Lechner B.E."/>
            <person name="Liimatainen K."/>
            <person name="Lipzen A."/>
            <person name="Lukacs Z."/>
            <person name="Mihaltcheva S."/>
            <person name="Morgado L.N."/>
            <person name="Niskanen T."/>
            <person name="Noordeloos M.E."/>
            <person name="Ohm R.A."/>
            <person name="Ortiz-Santana B."/>
            <person name="Ovrebo C."/>
            <person name="Racz N."/>
            <person name="Riley R."/>
            <person name="Savchenko A."/>
            <person name="Shiryaev A."/>
            <person name="Soop K."/>
            <person name="Spirin V."/>
            <person name="Szebenyi C."/>
            <person name="Tomsovsky M."/>
            <person name="Tulloss R.E."/>
            <person name="Uehling J."/>
            <person name="Grigoriev I.V."/>
            <person name="Vagvolgyi C."/>
            <person name="Papp T."/>
            <person name="Martin F.M."/>
            <person name="Miettinen O."/>
            <person name="Hibbett D.S."/>
            <person name="Nagy L.G."/>
        </authorList>
    </citation>
    <scope>NUCLEOTIDE SEQUENCE [LARGE SCALE GENOMIC DNA]</scope>
    <source>
        <strain evidence="3 4">CBS 121175</strain>
    </source>
</reference>
<keyword evidence="4" id="KW-1185">Reference proteome</keyword>
<dbReference type="STRING" id="230819.A0A5C3KQX4"/>
<accession>A0A5C3KQX4</accession>
<name>A0A5C3KQX4_COPMA</name>
<dbReference type="Proteomes" id="UP000307440">
    <property type="component" value="Unassembled WGS sequence"/>
</dbReference>
<feature type="region of interest" description="Disordered" evidence="2">
    <location>
        <begin position="436"/>
        <end position="471"/>
    </location>
</feature>
<dbReference type="GO" id="GO:0005634">
    <property type="term" value="C:nucleus"/>
    <property type="evidence" value="ECO:0007669"/>
    <property type="project" value="TreeGrafter"/>
</dbReference>
<gene>
    <name evidence="3" type="ORF">FA15DRAFT_644541</name>
</gene>
<dbReference type="GO" id="GO:0110078">
    <property type="term" value="C:TTT Hsp90 cochaperone complex"/>
    <property type="evidence" value="ECO:0007669"/>
    <property type="project" value="InterPro"/>
</dbReference>
<dbReference type="InterPro" id="IPR018870">
    <property type="entry name" value="Tti2"/>
</dbReference>
<dbReference type="PANTHER" id="PTHR32226:SF2">
    <property type="entry name" value="TELO2-INTERACTING PROTEIN 2"/>
    <property type="match status" value="1"/>
</dbReference>
<proteinExistence type="inferred from homology"/>
<protein>
    <submittedName>
        <fullName evidence="3">Uncharacterized protein</fullName>
    </submittedName>
</protein>
<dbReference type="OrthoDB" id="6417021at2759"/>